<evidence type="ECO:0000313" key="1">
    <source>
        <dbReference type="EMBL" id="GAA1828682.1"/>
    </source>
</evidence>
<name>A0ABN2MK42_9PSEU</name>
<keyword evidence="2" id="KW-1185">Reference proteome</keyword>
<accession>A0ABN2MK42</accession>
<organism evidence="1 2">
    <name type="scientific">Pseudonocardia ailaonensis</name>
    <dbReference type="NCBI Taxonomy" id="367279"/>
    <lineage>
        <taxon>Bacteria</taxon>
        <taxon>Bacillati</taxon>
        <taxon>Actinomycetota</taxon>
        <taxon>Actinomycetes</taxon>
        <taxon>Pseudonocardiales</taxon>
        <taxon>Pseudonocardiaceae</taxon>
        <taxon>Pseudonocardia</taxon>
    </lineage>
</organism>
<dbReference type="RefSeq" id="WP_344411679.1">
    <property type="nucleotide sequence ID" value="NZ_BAAAQK010000001.1"/>
</dbReference>
<evidence type="ECO:0000313" key="2">
    <source>
        <dbReference type="Proteomes" id="UP001500449"/>
    </source>
</evidence>
<dbReference type="Proteomes" id="UP001500449">
    <property type="component" value="Unassembled WGS sequence"/>
</dbReference>
<protein>
    <recommendedName>
        <fullName evidence="3">Transposase IS111A/IS1328/IS1533 N-terminal domain-containing protein</fullName>
    </recommendedName>
</protein>
<proteinExistence type="predicted"/>
<comment type="caution">
    <text evidence="1">The sequence shown here is derived from an EMBL/GenBank/DDBJ whole genome shotgun (WGS) entry which is preliminary data.</text>
</comment>
<gene>
    <name evidence="1" type="ORF">GCM10009836_03060</name>
</gene>
<evidence type="ECO:0008006" key="3">
    <source>
        <dbReference type="Google" id="ProtNLM"/>
    </source>
</evidence>
<sequence length="68" mass="7757">MITIGIDPRKSSLTAVALHPSGEVAATIRLEVRRDTVARLRTWAEQWQRRQKRIAALTETTAYPDRAR</sequence>
<dbReference type="EMBL" id="BAAAQK010000001">
    <property type="protein sequence ID" value="GAA1828682.1"/>
    <property type="molecule type" value="Genomic_DNA"/>
</dbReference>
<reference evidence="1 2" key="1">
    <citation type="journal article" date="2019" name="Int. J. Syst. Evol. Microbiol.">
        <title>The Global Catalogue of Microorganisms (GCM) 10K type strain sequencing project: providing services to taxonomists for standard genome sequencing and annotation.</title>
        <authorList>
            <consortium name="The Broad Institute Genomics Platform"/>
            <consortium name="The Broad Institute Genome Sequencing Center for Infectious Disease"/>
            <person name="Wu L."/>
            <person name="Ma J."/>
        </authorList>
    </citation>
    <scope>NUCLEOTIDE SEQUENCE [LARGE SCALE GENOMIC DNA]</scope>
    <source>
        <strain evidence="1 2">JCM 16009</strain>
    </source>
</reference>